<dbReference type="SUPFAM" id="SSF53474">
    <property type="entry name" value="alpha/beta-Hydrolases"/>
    <property type="match status" value="1"/>
</dbReference>
<dbReference type="Pfam" id="PF12697">
    <property type="entry name" value="Abhydrolase_6"/>
    <property type="match status" value="1"/>
</dbReference>
<reference evidence="3 4" key="1">
    <citation type="submission" date="2024-03" db="EMBL/GenBank/DDBJ databases">
        <title>First Report of Pectobacterium brasiliscabiei causing potato scab in china.</title>
        <authorList>
            <person name="Handique U."/>
        </authorList>
    </citation>
    <scope>NUCLEOTIDE SEQUENCE [LARGE SCALE GENOMIC DNA]</scope>
    <source>
        <strain evidence="3 4">ZRIMU1503</strain>
    </source>
</reference>
<dbReference type="RefSeq" id="WP_336535281.1">
    <property type="nucleotide sequence ID" value="NZ_JBBAYL010000002.1"/>
</dbReference>
<proteinExistence type="predicted"/>
<organism evidence="3 4">
    <name type="scientific">Streptomyces brasiliscabiei</name>
    <dbReference type="NCBI Taxonomy" id="2736302"/>
    <lineage>
        <taxon>Bacteria</taxon>
        <taxon>Bacillati</taxon>
        <taxon>Actinomycetota</taxon>
        <taxon>Actinomycetes</taxon>
        <taxon>Kitasatosporales</taxon>
        <taxon>Streptomycetaceae</taxon>
        <taxon>Streptomyces</taxon>
    </lineage>
</organism>
<feature type="domain" description="AB hydrolase-1" evidence="2">
    <location>
        <begin position="51"/>
        <end position="249"/>
    </location>
</feature>
<evidence type="ECO:0000313" key="3">
    <source>
        <dbReference type="EMBL" id="MEI5607584.1"/>
    </source>
</evidence>
<gene>
    <name evidence="3" type="ORF">WB403_00200</name>
</gene>
<dbReference type="Gene3D" id="3.40.50.1820">
    <property type="entry name" value="alpha/beta hydrolase"/>
    <property type="match status" value="1"/>
</dbReference>
<protein>
    <submittedName>
        <fullName evidence="3">Alpha/beta fold hydrolase</fullName>
    </submittedName>
</protein>
<evidence type="ECO:0000313" key="4">
    <source>
        <dbReference type="Proteomes" id="UP001365781"/>
    </source>
</evidence>
<keyword evidence="4" id="KW-1185">Reference proteome</keyword>
<name>A0ABU8G5B7_9ACTN</name>
<dbReference type="PANTHER" id="PTHR48081">
    <property type="entry name" value="AB HYDROLASE SUPERFAMILY PROTEIN C4A8.06C"/>
    <property type="match status" value="1"/>
</dbReference>
<keyword evidence="1 3" id="KW-0378">Hydrolase</keyword>
<dbReference type="GO" id="GO:0016787">
    <property type="term" value="F:hydrolase activity"/>
    <property type="evidence" value="ECO:0007669"/>
    <property type="project" value="UniProtKB-KW"/>
</dbReference>
<sequence length="274" mass="29206">MSRTISEAAAEEEQRVLSLKPVLAPFHHSYGDHPSQVYDLWPADDPDAPLVILLHGGYWRYNRMHLTPFAAYLAANGFTTVLLEFRRSGGDGGYPGTFDDIALALATVPAGRPYVLAGHCSGGHLALWAAARGLLPADSPWHTDDLPTSVLALAPVTDLAATIRDNLSNGAALELLGGAEHAEARIPVTDPLTLLREKGATGVPTVVLHGAADEEVPLEQFADYLAAHPEAEPVVLPETGHYTLIEPGAPAARAVTDVIARLSRHDHAPGRDDR</sequence>
<dbReference type="Proteomes" id="UP001365781">
    <property type="component" value="Unassembled WGS sequence"/>
</dbReference>
<evidence type="ECO:0000256" key="1">
    <source>
        <dbReference type="ARBA" id="ARBA00022801"/>
    </source>
</evidence>
<dbReference type="InterPro" id="IPR000073">
    <property type="entry name" value="AB_hydrolase_1"/>
</dbReference>
<accession>A0ABU8G5B7</accession>
<evidence type="ECO:0000259" key="2">
    <source>
        <dbReference type="Pfam" id="PF12697"/>
    </source>
</evidence>
<dbReference type="InterPro" id="IPR029058">
    <property type="entry name" value="AB_hydrolase_fold"/>
</dbReference>
<dbReference type="EMBL" id="JBBAYM010000001">
    <property type="protein sequence ID" value="MEI5607584.1"/>
    <property type="molecule type" value="Genomic_DNA"/>
</dbReference>
<dbReference type="InterPro" id="IPR050300">
    <property type="entry name" value="GDXG_lipolytic_enzyme"/>
</dbReference>
<comment type="caution">
    <text evidence="3">The sequence shown here is derived from an EMBL/GenBank/DDBJ whole genome shotgun (WGS) entry which is preliminary data.</text>
</comment>